<organism evidence="17 18">
    <name type="scientific">Brachybacterium hainanense</name>
    <dbReference type="NCBI Taxonomy" id="1541174"/>
    <lineage>
        <taxon>Bacteria</taxon>
        <taxon>Bacillati</taxon>
        <taxon>Actinomycetota</taxon>
        <taxon>Actinomycetes</taxon>
        <taxon>Micrococcales</taxon>
        <taxon>Dermabacteraceae</taxon>
        <taxon>Brachybacterium</taxon>
    </lineage>
</organism>
<evidence type="ECO:0000256" key="9">
    <source>
        <dbReference type="ARBA" id="ARBA00023125"/>
    </source>
</evidence>
<comment type="catalytic activity">
    <reaction evidence="14">
        <text>2'-deoxyribonucleotide-(2'-deoxyribose 5'-phosphate)-2'-deoxyribonucleotide-DNA = a 3'-end 2'-deoxyribonucleotide-(2,3-dehydro-2,3-deoxyribose 5'-phosphate)-DNA + a 5'-end 5'-phospho-2'-deoxyribonucleoside-DNA + H(+)</text>
        <dbReference type="Rhea" id="RHEA:66592"/>
        <dbReference type="Rhea" id="RHEA-COMP:13180"/>
        <dbReference type="Rhea" id="RHEA-COMP:16897"/>
        <dbReference type="Rhea" id="RHEA-COMP:17067"/>
        <dbReference type="ChEBI" id="CHEBI:15378"/>
        <dbReference type="ChEBI" id="CHEBI:136412"/>
        <dbReference type="ChEBI" id="CHEBI:157695"/>
        <dbReference type="ChEBI" id="CHEBI:167181"/>
        <dbReference type="EC" id="4.2.99.18"/>
    </reaction>
</comment>
<dbReference type="PANTHER" id="PTHR42697">
    <property type="entry name" value="ENDONUCLEASE 8"/>
    <property type="match status" value="1"/>
</dbReference>
<dbReference type="Proteomes" id="UP001589793">
    <property type="component" value="Unassembled WGS sequence"/>
</dbReference>
<dbReference type="CDD" id="cd08970">
    <property type="entry name" value="AcNei1_N"/>
    <property type="match status" value="1"/>
</dbReference>
<dbReference type="Gene3D" id="3.20.190.10">
    <property type="entry name" value="MutM-like, N-terminal"/>
    <property type="match status" value="1"/>
</dbReference>
<evidence type="ECO:0000256" key="14">
    <source>
        <dbReference type="ARBA" id="ARBA00044632"/>
    </source>
</evidence>
<evidence type="ECO:0000256" key="10">
    <source>
        <dbReference type="ARBA" id="ARBA00023204"/>
    </source>
</evidence>
<dbReference type="InterPro" id="IPR010979">
    <property type="entry name" value="Ribosomal_uS13-like_H2TH"/>
</dbReference>
<evidence type="ECO:0000256" key="13">
    <source>
        <dbReference type="ARBA" id="ARBA00023295"/>
    </source>
</evidence>
<dbReference type="SMART" id="SM00898">
    <property type="entry name" value="Fapy_DNA_glyco"/>
    <property type="match status" value="1"/>
</dbReference>
<comment type="caution">
    <text evidence="17">The sequence shown here is derived from an EMBL/GenBank/DDBJ whole genome shotgun (WGS) entry which is preliminary data.</text>
</comment>
<proteinExistence type="inferred from homology"/>
<dbReference type="EMBL" id="JBHLSV010000009">
    <property type="protein sequence ID" value="MFC0674187.1"/>
    <property type="molecule type" value="Genomic_DNA"/>
</dbReference>
<comment type="similarity">
    <text evidence="2">Belongs to the FPG family.</text>
</comment>
<gene>
    <name evidence="17" type="ORF">ACFFF6_09485</name>
</gene>
<name>A0ABV6RCT3_9MICO</name>
<protein>
    <recommendedName>
        <fullName evidence="3">DNA-(apurinic or apyrimidinic site) lyase</fullName>
        <ecNumber evidence="3">4.2.99.18</ecNumber>
    </recommendedName>
</protein>
<keyword evidence="10" id="KW-0234">DNA repair</keyword>
<dbReference type="Pfam" id="PF06827">
    <property type="entry name" value="zf-FPG_IleRS"/>
    <property type="match status" value="1"/>
</dbReference>
<keyword evidence="6 15" id="KW-0863">Zinc-finger</keyword>
<dbReference type="EC" id="4.2.99.18" evidence="3"/>
<evidence type="ECO:0000256" key="1">
    <source>
        <dbReference type="ARBA" id="ARBA00001947"/>
    </source>
</evidence>
<reference evidence="17 18" key="1">
    <citation type="submission" date="2024-09" db="EMBL/GenBank/DDBJ databases">
        <authorList>
            <person name="Sun Q."/>
            <person name="Mori K."/>
        </authorList>
    </citation>
    <scope>NUCLEOTIDE SEQUENCE [LARGE SCALE GENOMIC DNA]</scope>
    <source>
        <strain evidence="17 18">CICC 10874</strain>
    </source>
</reference>
<accession>A0ABV6RCT3</accession>
<keyword evidence="5" id="KW-0227">DNA damage</keyword>
<evidence type="ECO:0000256" key="11">
    <source>
        <dbReference type="ARBA" id="ARBA00023239"/>
    </source>
</evidence>
<evidence type="ECO:0000256" key="12">
    <source>
        <dbReference type="ARBA" id="ARBA00023268"/>
    </source>
</evidence>
<keyword evidence="12" id="KW-0511">Multifunctional enzyme</keyword>
<dbReference type="InterPro" id="IPR015886">
    <property type="entry name" value="H2TH_FPG"/>
</dbReference>
<evidence type="ECO:0000313" key="17">
    <source>
        <dbReference type="EMBL" id="MFC0674187.1"/>
    </source>
</evidence>
<evidence type="ECO:0000256" key="2">
    <source>
        <dbReference type="ARBA" id="ARBA00009409"/>
    </source>
</evidence>
<keyword evidence="7" id="KW-0378">Hydrolase</keyword>
<dbReference type="SUPFAM" id="SSF81624">
    <property type="entry name" value="N-terminal domain of MutM-like DNA repair proteins"/>
    <property type="match status" value="1"/>
</dbReference>
<keyword evidence="4" id="KW-0479">Metal-binding</keyword>
<dbReference type="InterPro" id="IPR012319">
    <property type="entry name" value="FPG_cat"/>
</dbReference>
<keyword evidence="11" id="KW-0456">Lyase</keyword>
<evidence type="ECO:0000256" key="6">
    <source>
        <dbReference type="ARBA" id="ARBA00022771"/>
    </source>
</evidence>
<dbReference type="InterPro" id="IPR000214">
    <property type="entry name" value="Znf_DNA_glyclase/AP_lyase"/>
</dbReference>
<dbReference type="Pfam" id="PF06831">
    <property type="entry name" value="H2TH"/>
    <property type="match status" value="1"/>
</dbReference>
<comment type="cofactor">
    <cofactor evidence="1">
        <name>Zn(2+)</name>
        <dbReference type="ChEBI" id="CHEBI:29105"/>
    </cofactor>
</comment>
<feature type="domain" description="FPG-type" evidence="16">
    <location>
        <begin position="285"/>
        <end position="319"/>
    </location>
</feature>
<keyword evidence="18" id="KW-1185">Reference proteome</keyword>
<evidence type="ECO:0000256" key="15">
    <source>
        <dbReference type="PROSITE-ProRule" id="PRU00391"/>
    </source>
</evidence>
<dbReference type="SMART" id="SM01232">
    <property type="entry name" value="H2TH"/>
    <property type="match status" value="1"/>
</dbReference>
<evidence type="ECO:0000256" key="3">
    <source>
        <dbReference type="ARBA" id="ARBA00012720"/>
    </source>
</evidence>
<evidence type="ECO:0000256" key="5">
    <source>
        <dbReference type="ARBA" id="ARBA00022763"/>
    </source>
</evidence>
<sequence length="339" mass="37188">MPEGHTVHRLAAAFTESFAGQAVRTSSPQGRFPEAAAVDGWVMTCAEAVGKHLFLALAPAADVDPGEAPTRFVHVHLGLYGSWTFQALPGAEGVVLPHAIGAPRVRVGETEDPSSRAVDLIPRPTVRLRVQGRSALADLTGPTACELLDHAGRQRILDRLGPDPLRGDADPERFVHRVLRSRTMIGTQLMNQEVVAGIGNIYRAELLFRAMLDPTVPGRDLSAPLVHEMWEDLSALMAYGARTGRIVTTDPAHRHLHARIIERSRGTRQNSDGDAGVVPREESFYVYHRQTLPCRLCGTEVRSADMAGRTVFWCPRCQRVRSRRASFTREHPAAAWIGS</sequence>
<dbReference type="PROSITE" id="PS01242">
    <property type="entry name" value="ZF_FPG_1"/>
    <property type="match status" value="1"/>
</dbReference>
<dbReference type="SUPFAM" id="SSF57716">
    <property type="entry name" value="Glucocorticoid receptor-like (DNA-binding domain)"/>
    <property type="match status" value="1"/>
</dbReference>
<evidence type="ECO:0000256" key="4">
    <source>
        <dbReference type="ARBA" id="ARBA00022723"/>
    </source>
</evidence>
<evidence type="ECO:0000256" key="8">
    <source>
        <dbReference type="ARBA" id="ARBA00022833"/>
    </source>
</evidence>
<dbReference type="InterPro" id="IPR010663">
    <property type="entry name" value="Znf_FPG/IleRS"/>
</dbReference>
<dbReference type="PROSITE" id="PS51066">
    <property type="entry name" value="ZF_FPG_2"/>
    <property type="match status" value="1"/>
</dbReference>
<dbReference type="PANTHER" id="PTHR42697:SF3">
    <property type="entry name" value="ENDONUCLEASE 8 1"/>
    <property type="match status" value="1"/>
</dbReference>
<dbReference type="SUPFAM" id="SSF46946">
    <property type="entry name" value="S13-like H2TH domain"/>
    <property type="match status" value="1"/>
</dbReference>
<dbReference type="InterPro" id="IPR035937">
    <property type="entry name" value="FPG_N"/>
</dbReference>
<dbReference type="RefSeq" id="WP_376980121.1">
    <property type="nucleotide sequence ID" value="NZ_JBHLSV010000009.1"/>
</dbReference>
<keyword evidence="8" id="KW-0862">Zinc</keyword>
<dbReference type="InterPro" id="IPR015887">
    <property type="entry name" value="DNA_glyclase_Znf_dom_DNA_BS"/>
</dbReference>
<evidence type="ECO:0000259" key="16">
    <source>
        <dbReference type="PROSITE" id="PS51066"/>
    </source>
</evidence>
<dbReference type="Gene3D" id="1.10.8.50">
    <property type="match status" value="1"/>
</dbReference>
<keyword evidence="9" id="KW-0238">DNA-binding</keyword>
<keyword evidence="13" id="KW-0326">Glycosidase</keyword>
<evidence type="ECO:0000313" key="18">
    <source>
        <dbReference type="Proteomes" id="UP001589793"/>
    </source>
</evidence>
<evidence type="ECO:0000256" key="7">
    <source>
        <dbReference type="ARBA" id="ARBA00022801"/>
    </source>
</evidence>